<keyword evidence="6 9" id="KW-0067">ATP-binding</keyword>
<keyword evidence="2" id="KW-0723">Serine/threonine-protein kinase</keyword>
<name>A0A668UXA6_OREAU</name>
<evidence type="ECO:0000256" key="7">
    <source>
        <dbReference type="ARBA" id="ARBA00047899"/>
    </source>
</evidence>
<protein>
    <recommendedName>
        <fullName evidence="1">non-specific serine/threonine protein kinase</fullName>
        <ecNumber evidence="1">2.7.11.1</ecNumber>
    </recommendedName>
</protein>
<comment type="catalytic activity">
    <reaction evidence="7">
        <text>L-threonyl-[protein] + ATP = O-phospho-L-threonyl-[protein] + ADP + H(+)</text>
        <dbReference type="Rhea" id="RHEA:46608"/>
        <dbReference type="Rhea" id="RHEA-COMP:11060"/>
        <dbReference type="Rhea" id="RHEA-COMP:11605"/>
        <dbReference type="ChEBI" id="CHEBI:15378"/>
        <dbReference type="ChEBI" id="CHEBI:30013"/>
        <dbReference type="ChEBI" id="CHEBI:30616"/>
        <dbReference type="ChEBI" id="CHEBI:61977"/>
        <dbReference type="ChEBI" id="CHEBI:456216"/>
        <dbReference type="EC" id="2.7.11.1"/>
    </reaction>
</comment>
<feature type="binding site" evidence="9">
    <location>
        <position position="43"/>
    </location>
    <ligand>
        <name>ATP</name>
        <dbReference type="ChEBI" id="CHEBI:30616"/>
    </ligand>
</feature>
<keyword evidence="12" id="KW-1185">Reference proteome</keyword>
<evidence type="ECO:0000313" key="12">
    <source>
        <dbReference type="Proteomes" id="UP000472276"/>
    </source>
</evidence>
<reference evidence="11" key="1">
    <citation type="submission" date="2025-08" db="UniProtKB">
        <authorList>
            <consortium name="Ensembl"/>
        </authorList>
    </citation>
    <scope>IDENTIFICATION</scope>
</reference>
<dbReference type="GO" id="GO:0005524">
    <property type="term" value="F:ATP binding"/>
    <property type="evidence" value="ECO:0007669"/>
    <property type="project" value="UniProtKB-UniRule"/>
</dbReference>
<dbReference type="PROSITE" id="PS00107">
    <property type="entry name" value="PROTEIN_KINASE_ATP"/>
    <property type="match status" value="1"/>
</dbReference>
<sequence>IFVGSNGAAEMNSYHVLSPVGEGSFGRVYKGRRKGTGMVVALKVMPKLGRSQNDLQMLKKETEIMRDLRHPNIVQLFDRNAAVHVP</sequence>
<proteinExistence type="predicted"/>
<comment type="catalytic activity">
    <reaction evidence="8">
        <text>L-seryl-[protein] + ATP = O-phospho-L-seryl-[protein] + ADP + H(+)</text>
        <dbReference type="Rhea" id="RHEA:17989"/>
        <dbReference type="Rhea" id="RHEA-COMP:9863"/>
        <dbReference type="Rhea" id="RHEA-COMP:11604"/>
        <dbReference type="ChEBI" id="CHEBI:15378"/>
        <dbReference type="ChEBI" id="CHEBI:29999"/>
        <dbReference type="ChEBI" id="CHEBI:30616"/>
        <dbReference type="ChEBI" id="CHEBI:83421"/>
        <dbReference type="ChEBI" id="CHEBI:456216"/>
        <dbReference type="EC" id="2.7.11.1"/>
    </reaction>
</comment>
<evidence type="ECO:0000256" key="4">
    <source>
        <dbReference type="ARBA" id="ARBA00022741"/>
    </source>
</evidence>
<dbReference type="AlphaFoldDB" id="A0A668UXA6"/>
<dbReference type="Pfam" id="PF00069">
    <property type="entry name" value="Pkinase"/>
    <property type="match status" value="1"/>
</dbReference>
<dbReference type="Proteomes" id="UP000472276">
    <property type="component" value="Unassembled WGS sequence"/>
</dbReference>
<evidence type="ECO:0000256" key="1">
    <source>
        <dbReference type="ARBA" id="ARBA00012513"/>
    </source>
</evidence>
<feature type="domain" description="Protein kinase" evidence="10">
    <location>
        <begin position="14"/>
        <end position="86"/>
    </location>
</feature>
<evidence type="ECO:0000313" key="11">
    <source>
        <dbReference type="Ensembl" id="ENSOABP00000044221.1"/>
    </source>
</evidence>
<dbReference type="PROSITE" id="PS50011">
    <property type="entry name" value="PROTEIN_KINASE_DOM"/>
    <property type="match status" value="1"/>
</dbReference>
<evidence type="ECO:0000256" key="8">
    <source>
        <dbReference type="ARBA" id="ARBA00048679"/>
    </source>
</evidence>
<evidence type="ECO:0000256" key="3">
    <source>
        <dbReference type="ARBA" id="ARBA00022679"/>
    </source>
</evidence>
<evidence type="ECO:0000256" key="6">
    <source>
        <dbReference type="ARBA" id="ARBA00022840"/>
    </source>
</evidence>
<accession>A0A668UXA6</accession>
<dbReference type="InterPro" id="IPR017441">
    <property type="entry name" value="Protein_kinase_ATP_BS"/>
</dbReference>
<dbReference type="PANTHER" id="PTHR22983:SF6">
    <property type="entry name" value="SERINE_THREONINE-PROTEIN KINASE 36"/>
    <property type="match status" value="1"/>
</dbReference>
<dbReference type="FunFam" id="3.30.200.20:FF:000042">
    <property type="entry name" value="Aurora kinase A"/>
    <property type="match status" value="1"/>
</dbReference>
<dbReference type="Ensembl" id="ENSOABT00000045382.2">
    <property type="protein sequence ID" value="ENSOABP00000044221.1"/>
    <property type="gene ID" value="ENSOABG00000019867.2"/>
</dbReference>
<keyword evidence="3" id="KW-0808">Transferase</keyword>
<evidence type="ECO:0000256" key="2">
    <source>
        <dbReference type="ARBA" id="ARBA00022527"/>
    </source>
</evidence>
<reference evidence="11" key="2">
    <citation type="submission" date="2025-09" db="UniProtKB">
        <authorList>
            <consortium name="Ensembl"/>
        </authorList>
    </citation>
    <scope>IDENTIFICATION</scope>
</reference>
<dbReference type="InterPro" id="IPR000719">
    <property type="entry name" value="Prot_kinase_dom"/>
</dbReference>
<dbReference type="GO" id="GO:0004674">
    <property type="term" value="F:protein serine/threonine kinase activity"/>
    <property type="evidence" value="ECO:0007669"/>
    <property type="project" value="UniProtKB-KW"/>
</dbReference>
<dbReference type="GO" id="GO:0007224">
    <property type="term" value="P:smoothened signaling pathway"/>
    <property type="evidence" value="ECO:0007669"/>
    <property type="project" value="TreeGrafter"/>
</dbReference>
<gene>
    <name evidence="11" type="primary">STK36</name>
</gene>
<keyword evidence="5" id="KW-0418">Kinase</keyword>
<dbReference type="Gene3D" id="3.30.200.20">
    <property type="entry name" value="Phosphorylase Kinase, domain 1"/>
    <property type="match status" value="1"/>
</dbReference>
<evidence type="ECO:0000259" key="10">
    <source>
        <dbReference type="PROSITE" id="PS50011"/>
    </source>
</evidence>
<dbReference type="PANTHER" id="PTHR22983">
    <property type="entry name" value="PROTEIN KINASE RELATED"/>
    <property type="match status" value="1"/>
</dbReference>
<evidence type="ECO:0000256" key="9">
    <source>
        <dbReference type="PROSITE-ProRule" id="PRU10141"/>
    </source>
</evidence>
<evidence type="ECO:0000256" key="5">
    <source>
        <dbReference type="ARBA" id="ARBA00022777"/>
    </source>
</evidence>
<dbReference type="SUPFAM" id="SSF56112">
    <property type="entry name" value="Protein kinase-like (PK-like)"/>
    <property type="match status" value="1"/>
</dbReference>
<dbReference type="EC" id="2.7.11.1" evidence="1"/>
<keyword evidence="4 9" id="KW-0547">Nucleotide-binding</keyword>
<dbReference type="InterPro" id="IPR011009">
    <property type="entry name" value="Kinase-like_dom_sf"/>
</dbReference>
<dbReference type="GO" id="GO:0005737">
    <property type="term" value="C:cytoplasm"/>
    <property type="evidence" value="ECO:0007669"/>
    <property type="project" value="UniProtKB-ARBA"/>
</dbReference>
<organism evidence="11 12">
    <name type="scientific">Oreochromis aureus</name>
    <name type="common">Israeli tilapia</name>
    <name type="synonym">Chromis aureus</name>
    <dbReference type="NCBI Taxonomy" id="47969"/>
    <lineage>
        <taxon>Eukaryota</taxon>
        <taxon>Metazoa</taxon>
        <taxon>Chordata</taxon>
        <taxon>Craniata</taxon>
        <taxon>Vertebrata</taxon>
        <taxon>Euteleostomi</taxon>
        <taxon>Actinopterygii</taxon>
        <taxon>Neopterygii</taxon>
        <taxon>Teleostei</taxon>
        <taxon>Neoteleostei</taxon>
        <taxon>Acanthomorphata</taxon>
        <taxon>Ovalentaria</taxon>
        <taxon>Cichlomorphae</taxon>
        <taxon>Cichliformes</taxon>
        <taxon>Cichlidae</taxon>
        <taxon>African cichlids</taxon>
        <taxon>Pseudocrenilabrinae</taxon>
        <taxon>Oreochromini</taxon>
        <taxon>Oreochromis</taxon>
    </lineage>
</organism>